<dbReference type="EMBL" id="CALNXJ010000002">
    <property type="protein sequence ID" value="CAH3033415.1"/>
    <property type="molecule type" value="Genomic_DNA"/>
</dbReference>
<evidence type="ECO:0000259" key="7">
    <source>
        <dbReference type="PROSITE" id="PS50020"/>
    </source>
</evidence>
<dbReference type="InterPro" id="IPR036020">
    <property type="entry name" value="WW_dom_sf"/>
</dbReference>
<dbReference type="InterPro" id="IPR001715">
    <property type="entry name" value="CH_dom"/>
</dbReference>
<dbReference type="PROSITE" id="PS50096">
    <property type="entry name" value="IQ"/>
    <property type="match status" value="4"/>
</dbReference>
<feature type="coiled-coil region" evidence="4">
    <location>
        <begin position="382"/>
        <end position="409"/>
    </location>
</feature>
<dbReference type="SMART" id="SM00015">
    <property type="entry name" value="IQ"/>
    <property type="match status" value="4"/>
</dbReference>
<dbReference type="Gene3D" id="1.10.418.10">
    <property type="entry name" value="Calponin-like domain"/>
    <property type="match status" value="1"/>
</dbReference>
<keyword evidence="4" id="KW-0175">Coiled coil</keyword>
<evidence type="ECO:0000256" key="3">
    <source>
        <dbReference type="ARBA" id="ARBA00022860"/>
    </source>
</evidence>
<dbReference type="InterPro" id="IPR023152">
    <property type="entry name" value="RasGAP_CS"/>
</dbReference>
<dbReference type="InterPro" id="IPR001202">
    <property type="entry name" value="WW_dom"/>
</dbReference>
<dbReference type="GO" id="GO:1903479">
    <property type="term" value="P:mitotic actomyosin contractile ring assembly actin filament organization"/>
    <property type="evidence" value="ECO:0007669"/>
    <property type="project" value="TreeGrafter"/>
</dbReference>
<feature type="domain" description="Ras-GAP" evidence="6">
    <location>
        <begin position="1024"/>
        <end position="1257"/>
    </location>
</feature>
<evidence type="ECO:0000313" key="10">
    <source>
        <dbReference type="Proteomes" id="UP001159428"/>
    </source>
</evidence>
<dbReference type="SMART" id="SM00456">
    <property type="entry name" value="WW"/>
    <property type="match status" value="1"/>
</dbReference>
<keyword evidence="3" id="KW-0112">Calmodulin-binding</keyword>
<proteinExistence type="predicted"/>
<dbReference type="InterPro" id="IPR000593">
    <property type="entry name" value="RasGAP_C"/>
</dbReference>
<dbReference type="SMART" id="SM00323">
    <property type="entry name" value="RasGAP"/>
    <property type="match status" value="1"/>
</dbReference>
<dbReference type="InterPro" id="IPR008936">
    <property type="entry name" value="Rho_GTPase_activation_prot"/>
</dbReference>
<dbReference type="Pfam" id="PF03836">
    <property type="entry name" value="RasGAP_C"/>
    <property type="match status" value="1"/>
</dbReference>
<accession>A0AAU9VSN0</accession>
<dbReference type="InterPro" id="IPR000048">
    <property type="entry name" value="IQ_motif_EF-hand-BS"/>
</dbReference>
<dbReference type="FunFam" id="1.10.506.10:FF:000004">
    <property type="entry name" value="IQ motif containing GTPase activating protein 1"/>
    <property type="match status" value="1"/>
</dbReference>
<feature type="coiled-coil region" evidence="4">
    <location>
        <begin position="174"/>
        <end position="201"/>
    </location>
</feature>
<dbReference type="GO" id="GO:0005938">
    <property type="term" value="C:cell cortex"/>
    <property type="evidence" value="ECO:0007669"/>
    <property type="project" value="TreeGrafter"/>
</dbReference>
<feature type="region of interest" description="Disordered" evidence="5">
    <location>
        <begin position="1"/>
        <end position="39"/>
    </location>
</feature>
<keyword evidence="2" id="KW-0677">Repeat</keyword>
<dbReference type="Proteomes" id="UP001159428">
    <property type="component" value="Unassembled WGS sequence"/>
</dbReference>
<dbReference type="PROSITE" id="PS50018">
    <property type="entry name" value="RAS_GTPASE_ACTIV_2"/>
    <property type="match status" value="1"/>
</dbReference>
<dbReference type="Pfam" id="PF00307">
    <property type="entry name" value="CH"/>
    <property type="match status" value="1"/>
</dbReference>
<evidence type="ECO:0000256" key="4">
    <source>
        <dbReference type="SAM" id="Coils"/>
    </source>
</evidence>
<protein>
    <recommendedName>
        <fullName evidence="11">Ras GTPase-activating-like protein IQGAP1</fullName>
    </recommendedName>
</protein>
<dbReference type="PROSITE" id="PS00509">
    <property type="entry name" value="RAS_GTPASE_ACTIV_1"/>
    <property type="match status" value="1"/>
</dbReference>
<evidence type="ECO:0000256" key="1">
    <source>
        <dbReference type="ARBA" id="ARBA00022553"/>
    </source>
</evidence>
<dbReference type="PANTHER" id="PTHR14149">
    <property type="entry name" value="RAS GTPASE-ACTIVATING PROTEIN WITH IQ MOTIF"/>
    <property type="match status" value="1"/>
</dbReference>
<dbReference type="InterPro" id="IPR036872">
    <property type="entry name" value="CH_dom_sf"/>
</dbReference>
<dbReference type="Pfam" id="PF00612">
    <property type="entry name" value="IQ"/>
    <property type="match status" value="4"/>
</dbReference>
<comment type="caution">
    <text evidence="9">The sequence shown here is derived from an EMBL/GenBank/DDBJ whole genome shotgun (WGS) entry which is preliminary data.</text>
</comment>
<dbReference type="GO" id="GO:0005096">
    <property type="term" value="F:GTPase activator activity"/>
    <property type="evidence" value="ECO:0007669"/>
    <property type="project" value="TreeGrafter"/>
</dbReference>
<dbReference type="FunFam" id="1.10.418.10:FF:000013">
    <property type="entry name" value="IQ motif containing GTPase activating protein 1"/>
    <property type="match status" value="1"/>
</dbReference>
<feature type="domain" description="Calponin-homology (CH)" evidence="8">
    <location>
        <begin position="50"/>
        <end position="165"/>
    </location>
</feature>
<evidence type="ECO:0000313" key="9">
    <source>
        <dbReference type="EMBL" id="CAH3033415.1"/>
    </source>
</evidence>
<keyword evidence="1" id="KW-0597">Phosphoprotein</keyword>
<dbReference type="GO" id="GO:0051015">
    <property type="term" value="F:actin filament binding"/>
    <property type="evidence" value="ECO:0007669"/>
    <property type="project" value="TreeGrafter"/>
</dbReference>
<evidence type="ECO:0000259" key="8">
    <source>
        <dbReference type="PROSITE" id="PS50021"/>
    </source>
</evidence>
<dbReference type="SUPFAM" id="SSF47576">
    <property type="entry name" value="Calponin-homology domain, CH-domain"/>
    <property type="match status" value="1"/>
</dbReference>
<dbReference type="InterPro" id="IPR001936">
    <property type="entry name" value="RasGAP_dom"/>
</dbReference>
<sequence length="1678" mass="191393">MATPEIGVEHEDGKWNDSTGAYTGDEVSPERASGSEMDEQRKQQMAYQYLCHLEEAKLWMEACLKEELPPTTELEEAFRNGVFLAKLGNFFSPETVPLRKIFDKEFKVVNTRGLHFRHTDNINYFMNSCGKVGLPKVFFPETTDIYDRKNMPKLIYCIHALSLFLFKLGLAPQIQDLYGKAKFTEEQISAMRKELEKYGIQMPAFSKIGGILESEMPVDEAALHAAVIAINDAIDHKDANGTLEALHNPSAHLVDISPDNAEEYQEALYQAKATKAAQALAKSPSKEGMDVYDTLLTQAEIQGNVSQVNDAIKRKKAEEALIQAVREINQAVNNNDEEALTIALSNKAAKLTGFTKENGSWYMKLLEEKRNIKQEHTGLSDVDLTQTEIQEAINAANDLAEQHRQMEDIVHCINKSIDMGTVEETHTLIQKQEGMFPKVLTRSAFLYHDGLYKAKQQSLQESNEVCLSHQAICDQLSVLTAVAAINEAIENENSTQLIEKMNHANAGLTSVDESLCNRYLSYLISVKEDKAQECGVGKDDLTKLEIQICVEYMNTVVQEEHDLISAIAVINEAIDKEDHQSTLQALQAVAAKLSGIVPENSQLYQKLLYTQKMAKAAKADEGTAELWHDEIQRSLDSANRYCDEAQHLAEGVTAINQAIDAQDEKLLIAALTYPRANIYGVTSQCIQQYLEELKKLKDSKKEAGSNSVWLEQKISQGYLYYYNTENKESCWEKPDDMINNSAVLTREEIQGVISRVTGQYDRWVHMESNEPLIIKLQSHWKGYLARKAYKERQTFIKEHLPAIIRIQAFVRGFIQKLKYRRRLNELHSHPEEVVKIQSWMRMSLARKKYLERRKYFKDHNSAIVKIQAWLRANVAQNDYRKLISMQDPPVKTVRKFLHLLEHSDADFEEELDLQKLRAQVVTEIRSNQQLENDLSLMDIKIGLLVRNRITLQDVIHHGKNLKREKQDMSTAMQRTKGIKSLSKESHEKLEAYQNLFYLLQTNPVYLAKLIFAMPQSKFTKFMESVILTLYNYASNPREEYLLVKLFDTALKEEIASKVDQMQDIVTGNPAVIRMLVHFNRGTRGQSSLRELLQPLVEGVLNDKNLSINTNPLEVYKAWINQTESETGTASKLPYDVEPEQALKHPEVRERIEAAMKSLTEVTDTFLSSIVQSGHKIPYGMRYVAMSLRVALAEKFPDAAESEILKVVSNLIYYRYMNPAIVAPDAFDIVSMGVDKGLTADQRRNLGSIAKILQYAASNKMFGGESAHLSPLNGYIAEAHQRFKRFFLEVSNVEEPEGHFNIDEYTDVVMVTKPVIYISVQEICDTHMLLLDHRDEIAPDPNDPLHELLDDLGDAPSVDALIGETSPVDEEQVMSHHSKTEISLTLTNKFEVPDDDDSDMRALFVRTKRMIVDVLKIQAGDNLTEILETPATDEQEEEHTRSMKLRELNEENKSKSHGNVARSTSAYGDKKLPLEGLKRKIIRNLRMLESQGVVTIKNDYQDIINAIAKDIRNQRRYRQRRRQEKKKLGQTLESLHSKSQFYEEQTDYYNQYIRVCLDNLSKKGKKPRAKQQKGKEDVYRGEIKYTAQRLYEKGVILEIEGLPPSQFKNVMFDIKSADEVGVFEVSAKFMGVAMEKVELVFQDLLQLQYEGVAVMKMFGRAKINVNLLIFLLNKKFYGK</sequence>
<reference evidence="9 10" key="1">
    <citation type="submission" date="2022-05" db="EMBL/GenBank/DDBJ databases">
        <authorList>
            <consortium name="Genoscope - CEA"/>
            <person name="William W."/>
        </authorList>
    </citation>
    <scope>NUCLEOTIDE SEQUENCE [LARGE SCALE GENOMIC DNA]</scope>
</reference>
<dbReference type="Gene3D" id="1.10.506.10">
    <property type="entry name" value="GTPase Activation - p120gap, domain 1"/>
    <property type="match status" value="1"/>
</dbReference>
<dbReference type="PANTHER" id="PTHR14149:SF14">
    <property type="entry name" value="CALPONIN-HOMOLOGY (CH) DOMAIN-CONTAINING PROTEIN"/>
    <property type="match status" value="1"/>
</dbReference>
<keyword evidence="10" id="KW-1185">Reference proteome</keyword>
<dbReference type="CDD" id="cd00201">
    <property type="entry name" value="WW"/>
    <property type="match status" value="1"/>
</dbReference>
<dbReference type="SUPFAM" id="SSF51045">
    <property type="entry name" value="WW domain"/>
    <property type="match status" value="1"/>
</dbReference>
<dbReference type="PROSITE" id="PS01159">
    <property type="entry name" value="WW_DOMAIN_1"/>
    <property type="match status" value="1"/>
</dbReference>
<evidence type="ECO:0000256" key="2">
    <source>
        <dbReference type="ARBA" id="ARBA00022737"/>
    </source>
</evidence>
<dbReference type="PROSITE" id="PS50020">
    <property type="entry name" value="WW_DOMAIN_2"/>
    <property type="match status" value="1"/>
</dbReference>
<evidence type="ECO:0000259" key="6">
    <source>
        <dbReference type="PROSITE" id="PS50018"/>
    </source>
</evidence>
<gene>
    <name evidence="9" type="ORF">PMEA_00010031</name>
</gene>
<feature type="domain" description="WW" evidence="7">
    <location>
        <begin position="709"/>
        <end position="736"/>
    </location>
</feature>
<evidence type="ECO:0008006" key="11">
    <source>
        <dbReference type="Google" id="ProtNLM"/>
    </source>
</evidence>
<dbReference type="SUPFAM" id="SSF48350">
    <property type="entry name" value="GTPase activation domain, GAP"/>
    <property type="match status" value="1"/>
</dbReference>
<dbReference type="CDD" id="cd05127">
    <property type="entry name" value="RasGAP_IQGAP_like"/>
    <property type="match status" value="1"/>
</dbReference>
<organism evidence="9 10">
    <name type="scientific">Pocillopora meandrina</name>
    <dbReference type="NCBI Taxonomy" id="46732"/>
    <lineage>
        <taxon>Eukaryota</taxon>
        <taxon>Metazoa</taxon>
        <taxon>Cnidaria</taxon>
        <taxon>Anthozoa</taxon>
        <taxon>Hexacorallia</taxon>
        <taxon>Scleractinia</taxon>
        <taxon>Astrocoeniina</taxon>
        <taxon>Pocilloporidae</taxon>
        <taxon>Pocillopora</taxon>
    </lineage>
</organism>
<dbReference type="GO" id="GO:0005516">
    <property type="term" value="F:calmodulin binding"/>
    <property type="evidence" value="ECO:0007669"/>
    <property type="project" value="UniProtKB-KW"/>
</dbReference>
<dbReference type="SUPFAM" id="SSF143885">
    <property type="entry name" value="RGC domain-like"/>
    <property type="match status" value="1"/>
</dbReference>
<evidence type="ECO:0000256" key="5">
    <source>
        <dbReference type="SAM" id="MobiDB-lite"/>
    </source>
</evidence>
<dbReference type="Gene3D" id="1.20.5.190">
    <property type="match status" value="2"/>
</dbReference>
<dbReference type="SMART" id="SM00033">
    <property type="entry name" value="CH"/>
    <property type="match status" value="1"/>
</dbReference>
<dbReference type="Pfam" id="PF00616">
    <property type="entry name" value="RasGAP"/>
    <property type="match status" value="1"/>
</dbReference>
<dbReference type="PROSITE" id="PS50021">
    <property type="entry name" value="CH"/>
    <property type="match status" value="1"/>
</dbReference>
<dbReference type="Gene3D" id="2.20.70.10">
    <property type="match status" value="1"/>
</dbReference>
<name>A0AAU9VSN0_9CNID</name>